<gene>
    <name evidence="12" type="primary">LOC103497386</name>
</gene>
<dbReference type="InterPro" id="IPR000490">
    <property type="entry name" value="Glyco_hydro_17"/>
</dbReference>
<dbReference type="RefSeq" id="XP_008457775.2">
    <property type="nucleotide sequence ID" value="XM_008459553.3"/>
</dbReference>
<organism evidence="11 12">
    <name type="scientific">Cucumis melo</name>
    <name type="common">Muskmelon</name>
    <dbReference type="NCBI Taxonomy" id="3656"/>
    <lineage>
        <taxon>Eukaryota</taxon>
        <taxon>Viridiplantae</taxon>
        <taxon>Streptophyta</taxon>
        <taxon>Embryophyta</taxon>
        <taxon>Tracheophyta</taxon>
        <taxon>Spermatophyta</taxon>
        <taxon>Magnoliopsida</taxon>
        <taxon>eudicotyledons</taxon>
        <taxon>Gunneridae</taxon>
        <taxon>Pentapetalae</taxon>
        <taxon>rosids</taxon>
        <taxon>fabids</taxon>
        <taxon>Cucurbitales</taxon>
        <taxon>Cucurbitaceae</taxon>
        <taxon>Benincaseae</taxon>
        <taxon>Cucumis</taxon>
    </lineage>
</organism>
<comment type="similarity">
    <text evidence="3 9">Belongs to the glycosyl hydrolase 17 family.</text>
</comment>
<evidence type="ECO:0000256" key="5">
    <source>
        <dbReference type="ARBA" id="ARBA00022622"/>
    </source>
</evidence>
<protein>
    <recommendedName>
        <fullName evidence="4">glucan endo-1,3-beta-D-glucosidase</fullName>
        <ecNumber evidence="4">3.2.1.39</ecNumber>
    </recommendedName>
</protein>
<dbReference type="InterPro" id="IPR044788">
    <property type="entry name" value="X8_dom_prot"/>
</dbReference>
<reference evidence="12" key="1">
    <citation type="submission" date="2025-08" db="UniProtKB">
        <authorList>
            <consortium name="RefSeq"/>
        </authorList>
    </citation>
    <scope>IDENTIFICATION</scope>
    <source>
        <tissue evidence="12">Stem</tissue>
    </source>
</reference>
<dbReference type="GO" id="GO:0009506">
    <property type="term" value="C:plasmodesma"/>
    <property type="evidence" value="ECO:0007669"/>
    <property type="project" value="UniProtKB-ARBA"/>
</dbReference>
<keyword evidence="6" id="KW-0732">Signal</keyword>
<dbReference type="EC" id="3.2.1.39" evidence="4"/>
<dbReference type="Gene3D" id="1.20.58.1040">
    <property type="match status" value="1"/>
</dbReference>
<dbReference type="PANTHER" id="PTHR31044:SF140">
    <property type="entry name" value="EXPRESSED PROTEIN"/>
    <property type="match status" value="1"/>
</dbReference>
<dbReference type="Proteomes" id="UP001652600">
    <property type="component" value="Chromosome 11"/>
</dbReference>
<evidence type="ECO:0000256" key="9">
    <source>
        <dbReference type="RuleBase" id="RU004335"/>
    </source>
</evidence>
<evidence type="ECO:0000256" key="4">
    <source>
        <dbReference type="ARBA" id="ARBA00012780"/>
    </source>
</evidence>
<evidence type="ECO:0000256" key="8">
    <source>
        <dbReference type="ARBA" id="ARBA00023295"/>
    </source>
</evidence>
<dbReference type="PANTHER" id="PTHR31044">
    <property type="entry name" value="BETA-1,3 GLUCANASE"/>
    <property type="match status" value="1"/>
</dbReference>
<evidence type="ECO:0000256" key="6">
    <source>
        <dbReference type="ARBA" id="ARBA00022729"/>
    </source>
</evidence>
<sequence>MVKKMKFFSTFFLLLFFFFFFFLLGLTTAGQESIQFVKLEEIVSSGVYPAMSASELPVAVSLTDVELPEVSSSVLMAESWLRTFVLAHYPSTKISTIVVGNSSLCSNKNNLDTNNLHIVLLSMKNLFYSLTRWGLENQIKVSTHFPKDCFHSQEESIQNMVKLVIEFIQSTNSTLSLKLPENVISLHETESFISTHTNKFGFLKLNKVNLLTSVSKQRNPINRKLSSFMELKEYDPFFTSEPPLPSDLATPPLPPESQIASPPHWGFAAAPESPPFVVPASPPMGFTLPPCNPDQNAGAPFPQTGGVQKLWCVAKPSVPAEILQQAMDYACGDGGADCREISAEGSCFHPDSLVAHASYAFNSYWQKNKRSGGTCSFGGTAMIISSDPSFNHCRFVLS</sequence>
<dbReference type="GeneID" id="103497386"/>
<dbReference type="InParanoid" id="A0A1S3C6A1"/>
<name>A0A1S3C6A1_CUCME</name>
<keyword evidence="7" id="KW-0378">Hydrolase</keyword>
<dbReference type="KEGG" id="cmo:103497386"/>
<dbReference type="eggNOG" id="ENOG502QQ5G">
    <property type="taxonomic scope" value="Eukaryota"/>
</dbReference>
<accession>A0A1S3C6A1</accession>
<dbReference type="InterPro" id="IPR012946">
    <property type="entry name" value="X8"/>
</dbReference>
<feature type="domain" description="X8" evidence="10">
    <location>
        <begin position="310"/>
        <end position="395"/>
    </location>
</feature>
<keyword evidence="5" id="KW-0472">Membrane</keyword>
<dbReference type="GO" id="GO:0005975">
    <property type="term" value="P:carbohydrate metabolic process"/>
    <property type="evidence" value="ECO:0007669"/>
    <property type="project" value="InterPro"/>
</dbReference>
<keyword evidence="5" id="KW-0325">Glycoprotein</keyword>
<evidence type="ECO:0000256" key="7">
    <source>
        <dbReference type="ARBA" id="ARBA00022801"/>
    </source>
</evidence>
<keyword evidence="11" id="KW-1185">Reference proteome</keyword>
<dbReference type="Pfam" id="PF00332">
    <property type="entry name" value="Glyco_hydro_17"/>
    <property type="match status" value="1"/>
</dbReference>
<dbReference type="Gene3D" id="3.20.20.80">
    <property type="entry name" value="Glycosidases"/>
    <property type="match status" value="1"/>
</dbReference>
<proteinExistence type="inferred from homology"/>
<evidence type="ECO:0000256" key="3">
    <source>
        <dbReference type="ARBA" id="ARBA00008773"/>
    </source>
</evidence>
<dbReference type="GO" id="GO:0042973">
    <property type="term" value="F:glucan endo-1,3-beta-D-glucosidase activity"/>
    <property type="evidence" value="ECO:0007669"/>
    <property type="project" value="UniProtKB-EC"/>
</dbReference>
<comment type="catalytic activity">
    <reaction evidence="1">
        <text>Hydrolysis of (1-&gt;3)-beta-D-glucosidic linkages in (1-&gt;3)-beta-D-glucans.</text>
        <dbReference type="EC" id="3.2.1.39"/>
    </reaction>
</comment>
<evidence type="ECO:0000313" key="11">
    <source>
        <dbReference type="Proteomes" id="UP001652600"/>
    </source>
</evidence>
<evidence type="ECO:0000259" key="10">
    <source>
        <dbReference type="SMART" id="SM00768"/>
    </source>
</evidence>
<dbReference type="SMART" id="SM00768">
    <property type="entry name" value="X8"/>
    <property type="match status" value="1"/>
</dbReference>
<evidence type="ECO:0000313" key="12">
    <source>
        <dbReference type="RefSeq" id="XP_008457775.2"/>
    </source>
</evidence>
<keyword evidence="5" id="KW-0449">Lipoprotein</keyword>
<evidence type="ECO:0000256" key="2">
    <source>
        <dbReference type="ARBA" id="ARBA00004609"/>
    </source>
</evidence>
<dbReference type="FunCoup" id="A0A1S3C6A1">
    <property type="interactions" value="262"/>
</dbReference>
<comment type="subcellular location">
    <subcellularLocation>
        <location evidence="2">Cell membrane</location>
        <topology evidence="2">Lipid-anchor</topology>
        <topology evidence="2">GPI-anchor</topology>
    </subcellularLocation>
</comment>
<dbReference type="AlphaFoldDB" id="A0A1S3C6A1"/>
<dbReference type="GO" id="GO:0098552">
    <property type="term" value="C:side of membrane"/>
    <property type="evidence" value="ECO:0007669"/>
    <property type="project" value="UniProtKB-KW"/>
</dbReference>
<dbReference type="Pfam" id="PF07983">
    <property type="entry name" value="X8"/>
    <property type="match status" value="1"/>
</dbReference>
<dbReference type="GO" id="GO:0005886">
    <property type="term" value="C:plasma membrane"/>
    <property type="evidence" value="ECO:0007669"/>
    <property type="project" value="UniProtKB-SubCell"/>
</dbReference>
<evidence type="ECO:0000256" key="1">
    <source>
        <dbReference type="ARBA" id="ARBA00000382"/>
    </source>
</evidence>
<keyword evidence="8" id="KW-0326">Glycosidase</keyword>
<keyword evidence="5" id="KW-0336">GPI-anchor</keyword>